<evidence type="ECO:0000256" key="1">
    <source>
        <dbReference type="ARBA" id="ARBA00001946"/>
    </source>
</evidence>
<keyword evidence="5 6" id="KW-0460">Magnesium</keyword>
<keyword evidence="9" id="KW-1185">Reference proteome</keyword>
<dbReference type="PANTHER" id="PTHR10885">
    <property type="entry name" value="ISOPENTENYL-DIPHOSPHATE DELTA-ISOMERASE"/>
    <property type="match status" value="1"/>
</dbReference>
<evidence type="ECO:0000259" key="7">
    <source>
        <dbReference type="PROSITE" id="PS51462"/>
    </source>
</evidence>
<comment type="cofactor">
    <cofactor evidence="1">
        <name>Mg(2+)</name>
        <dbReference type="ChEBI" id="CHEBI:18420"/>
    </cofactor>
</comment>
<name>W9G3V0_9MICO</name>
<dbReference type="PIRSF" id="PIRSF017340">
    <property type="entry name" value="Nudix_hydro"/>
    <property type="match status" value="1"/>
</dbReference>
<dbReference type="SUPFAM" id="SSF55811">
    <property type="entry name" value="Nudix"/>
    <property type="match status" value="1"/>
</dbReference>
<evidence type="ECO:0000256" key="4">
    <source>
        <dbReference type="ARBA" id="ARBA00022801"/>
    </source>
</evidence>
<proteinExistence type="inferred from homology"/>
<dbReference type="GO" id="GO:0046872">
    <property type="term" value="F:metal ion binding"/>
    <property type="evidence" value="ECO:0007669"/>
    <property type="project" value="UniProtKB-KW"/>
</dbReference>
<feature type="domain" description="Nudix hydrolase" evidence="7">
    <location>
        <begin position="30"/>
        <end position="158"/>
    </location>
</feature>
<feature type="binding site" evidence="6">
    <location>
        <position position="87"/>
    </location>
    <ligand>
        <name>Mg(2+)</name>
        <dbReference type="ChEBI" id="CHEBI:18420"/>
    </ligand>
</feature>
<dbReference type="InterPro" id="IPR000086">
    <property type="entry name" value="NUDIX_hydrolase_dom"/>
</dbReference>
<dbReference type="AlphaFoldDB" id="W9G3V0"/>
<evidence type="ECO:0000256" key="2">
    <source>
        <dbReference type="ARBA" id="ARBA00005582"/>
    </source>
</evidence>
<protein>
    <submittedName>
        <fullName evidence="8">NUDIX hydrolase</fullName>
    </submittedName>
</protein>
<gene>
    <name evidence="8" type="ORF">N865_13380</name>
</gene>
<evidence type="ECO:0000313" key="8">
    <source>
        <dbReference type="EMBL" id="EWT00821.1"/>
    </source>
</evidence>
<comment type="similarity">
    <text evidence="2">Belongs to the Nudix hydrolase family.</text>
</comment>
<dbReference type="Pfam" id="PF00293">
    <property type="entry name" value="NUDIX"/>
    <property type="match status" value="1"/>
</dbReference>
<dbReference type="EMBL" id="AWSA01000033">
    <property type="protein sequence ID" value="EWT00821.1"/>
    <property type="molecule type" value="Genomic_DNA"/>
</dbReference>
<sequence length="183" mass="20034">MAAEELVALYDDAGRECGAVQRSVMRAQNLRHAASSIVVRDSGGRVYLHRRTSTKDVYPGLLDFTAGGVVLAGEEPDVGAVRELAEELGIEGVPLVSFGVADYADDATRYRAFRFCATWDGLIRWQPEEVAWGDWVTLDELVRRIDDDPETLMPDSVAVWRDTVRAWQAGATGAEIPPAPDEG</sequence>
<reference evidence="8 9" key="1">
    <citation type="submission" date="2013-08" db="EMBL/GenBank/DDBJ databases">
        <title>Intrasporangium oryzae NRRL B-24470.</title>
        <authorList>
            <person name="Liu H."/>
            <person name="Wang G."/>
        </authorList>
    </citation>
    <scope>NUCLEOTIDE SEQUENCE [LARGE SCALE GENOMIC DNA]</scope>
    <source>
        <strain evidence="8 9">NRRL B-24470</strain>
    </source>
</reference>
<evidence type="ECO:0000256" key="6">
    <source>
        <dbReference type="PIRSR" id="PIRSR017340-1"/>
    </source>
</evidence>
<dbReference type="InterPro" id="IPR015797">
    <property type="entry name" value="NUDIX_hydrolase-like_dom_sf"/>
</dbReference>
<dbReference type="PROSITE" id="PS51462">
    <property type="entry name" value="NUDIX"/>
    <property type="match status" value="1"/>
</dbReference>
<dbReference type="InterPro" id="IPR020084">
    <property type="entry name" value="NUDIX_hydrolase_CS"/>
</dbReference>
<dbReference type="PATRIC" id="fig|1386089.3.peg.2918"/>
<organism evidence="8 9">
    <name type="scientific">Intrasporangium oryzae NRRL B-24470</name>
    <dbReference type="NCBI Taxonomy" id="1386089"/>
    <lineage>
        <taxon>Bacteria</taxon>
        <taxon>Bacillati</taxon>
        <taxon>Actinomycetota</taxon>
        <taxon>Actinomycetes</taxon>
        <taxon>Micrococcales</taxon>
        <taxon>Intrasporangiaceae</taxon>
        <taxon>Intrasporangium</taxon>
    </lineage>
</organism>
<dbReference type="Proteomes" id="UP000019489">
    <property type="component" value="Unassembled WGS sequence"/>
</dbReference>
<evidence type="ECO:0000256" key="3">
    <source>
        <dbReference type="ARBA" id="ARBA00022723"/>
    </source>
</evidence>
<dbReference type="STRING" id="1386089.N865_13380"/>
<dbReference type="eggNOG" id="COG1443">
    <property type="taxonomic scope" value="Bacteria"/>
</dbReference>
<comment type="caution">
    <text evidence="8">The sequence shown here is derived from an EMBL/GenBank/DDBJ whole genome shotgun (WGS) entry which is preliminary data.</text>
</comment>
<evidence type="ECO:0000313" key="9">
    <source>
        <dbReference type="Proteomes" id="UP000019489"/>
    </source>
</evidence>
<keyword evidence="4 8" id="KW-0378">Hydrolase</keyword>
<evidence type="ECO:0000256" key="5">
    <source>
        <dbReference type="ARBA" id="ARBA00022842"/>
    </source>
</evidence>
<dbReference type="PANTHER" id="PTHR10885:SF0">
    <property type="entry name" value="ISOPENTENYL-DIPHOSPHATE DELTA-ISOMERASE"/>
    <property type="match status" value="1"/>
</dbReference>
<dbReference type="Gene3D" id="3.90.79.10">
    <property type="entry name" value="Nucleoside Triphosphate Pyrophosphohydrolase"/>
    <property type="match status" value="1"/>
</dbReference>
<accession>W9G3V0</accession>
<keyword evidence="3 6" id="KW-0479">Metal-binding</keyword>
<dbReference type="GO" id="GO:0016817">
    <property type="term" value="F:hydrolase activity, acting on acid anhydrides"/>
    <property type="evidence" value="ECO:0007669"/>
    <property type="project" value="InterPro"/>
</dbReference>
<feature type="binding site" evidence="6">
    <location>
        <position position="83"/>
    </location>
    <ligand>
        <name>Mg(2+)</name>
        <dbReference type="ChEBI" id="CHEBI:18420"/>
    </ligand>
</feature>
<dbReference type="PROSITE" id="PS00893">
    <property type="entry name" value="NUDIX_BOX"/>
    <property type="match status" value="1"/>
</dbReference>
<dbReference type="InterPro" id="IPR024195">
    <property type="entry name" value="NUDIX_hydrolase_YfcD_pred"/>
</dbReference>